<dbReference type="SUPFAM" id="SSF52540">
    <property type="entry name" value="P-loop containing nucleoside triphosphate hydrolases"/>
    <property type="match status" value="1"/>
</dbReference>
<sequence>MNNIMFQGTASTVGKSILTAALCRILNDDGISVAPFKSQNMALNSFVTEDGNEMGRAQVVQAEAARIKPTVEMNPILLKPTSDVGSQVILNGKIFKNMCAKDYFGTKAGLKDHIVEAYNKLQSKYDVIVLEGAGSPAEINLRENDIVNMGMAEMVDAPVILIGDIDKGGVFASIYGTVMLLEPEERKRIKGYIINKFRGDEKILQPGIDMFYEKLQIPCLGVIPFEPLKIDDEDSVTERFDRKAEGDIIIGVLRLPYMSNFTDFTVFELEEGVSVRYIKENEDFEGIDLLVIPGSKNTLKDMEYIHNSSLKAGIYRAHRNDIPIIGICGGYQMLGETITDEKGVETVMNSINGLGLLEIKTEMEEIKQTTQITGNIMLEIPFAKKSCNLKVNGYEIHMGKTYLMGESTPLIKLQDNRLDGAINAKKNVFGTYLHGIFDNDELRKQILDNIRKKKGLDCNNNIDYAKLKDMEYDKLANLVRKHIDLEKIKDIIYNN</sequence>
<dbReference type="Gene3D" id="3.40.50.880">
    <property type="match status" value="1"/>
</dbReference>
<keyword evidence="8" id="KW-1185">Reference proteome</keyword>
<dbReference type="Proteomes" id="UP000677305">
    <property type="component" value="Chromosome"/>
</dbReference>
<dbReference type="EMBL" id="CP058561">
    <property type="protein sequence ID" value="QUH30043.1"/>
    <property type="molecule type" value="Genomic_DNA"/>
</dbReference>
<dbReference type="Pfam" id="PF01656">
    <property type="entry name" value="CbiA"/>
    <property type="match status" value="1"/>
</dbReference>
<dbReference type="InterPro" id="IPR027417">
    <property type="entry name" value="P-loop_NTPase"/>
</dbReference>
<dbReference type="Gene3D" id="3.40.50.300">
    <property type="entry name" value="P-loop containing nucleotide triphosphate hydrolases"/>
    <property type="match status" value="1"/>
</dbReference>
<dbReference type="PANTHER" id="PTHR21343">
    <property type="entry name" value="DETHIOBIOTIN SYNTHETASE"/>
    <property type="match status" value="1"/>
</dbReference>
<dbReference type="GO" id="GO:0003824">
    <property type="term" value="F:catalytic activity"/>
    <property type="evidence" value="ECO:0007669"/>
    <property type="project" value="InterPro"/>
</dbReference>
<keyword evidence="3 4" id="KW-0315">Glutamine amidotransferase</keyword>
<evidence type="ECO:0000256" key="1">
    <source>
        <dbReference type="ARBA" id="ARBA00004953"/>
    </source>
</evidence>
<keyword evidence="2 4" id="KW-0169">Cobalamin biosynthesis</keyword>
<evidence type="ECO:0000256" key="2">
    <source>
        <dbReference type="ARBA" id="ARBA00022573"/>
    </source>
</evidence>
<dbReference type="InterPro" id="IPR002586">
    <property type="entry name" value="CobQ/CobB/MinD/ParA_Nub-bd_dom"/>
</dbReference>
<proteinExistence type="inferred from homology"/>
<dbReference type="InterPro" id="IPR029062">
    <property type="entry name" value="Class_I_gatase-like"/>
</dbReference>
<comment type="pathway">
    <text evidence="1 4">Cofactor biosynthesis; adenosylcobalamin biosynthesis.</text>
</comment>
<dbReference type="GO" id="GO:0015420">
    <property type="term" value="F:ABC-type vitamin B12 transporter activity"/>
    <property type="evidence" value="ECO:0007669"/>
    <property type="project" value="UniProtKB-UniRule"/>
</dbReference>
<evidence type="ECO:0000313" key="7">
    <source>
        <dbReference type="EMBL" id="QUH30043.1"/>
    </source>
</evidence>
<evidence type="ECO:0000256" key="4">
    <source>
        <dbReference type="HAMAP-Rule" id="MF_00028"/>
    </source>
</evidence>
<dbReference type="InterPro" id="IPR004459">
    <property type="entry name" value="CobQ_synth"/>
</dbReference>
<dbReference type="InterPro" id="IPR011698">
    <property type="entry name" value="GATase_3"/>
</dbReference>
<accession>A0A8J8MC30</accession>
<evidence type="ECO:0000256" key="3">
    <source>
        <dbReference type="ARBA" id="ARBA00022962"/>
    </source>
</evidence>
<dbReference type="AlphaFoldDB" id="A0A8J8MC30"/>
<dbReference type="InterPro" id="IPR047045">
    <property type="entry name" value="CobQ_N"/>
</dbReference>
<dbReference type="RefSeq" id="WP_212690269.1">
    <property type="nucleotide sequence ID" value="NZ_CP058561.1"/>
</dbReference>
<dbReference type="SUPFAM" id="SSF52317">
    <property type="entry name" value="Class I glutamine amidotransferase-like"/>
    <property type="match status" value="1"/>
</dbReference>
<evidence type="ECO:0000259" key="5">
    <source>
        <dbReference type="Pfam" id="PF01656"/>
    </source>
</evidence>
<feature type="domain" description="CobB/CobQ-like glutamine amidotransferase" evidence="6">
    <location>
        <begin position="250"/>
        <end position="441"/>
    </location>
</feature>
<evidence type="ECO:0000259" key="6">
    <source>
        <dbReference type="Pfam" id="PF07685"/>
    </source>
</evidence>
<feature type="domain" description="CobQ/CobB/MinD/ParA nucleotide binding" evidence="5">
    <location>
        <begin position="4"/>
        <end position="226"/>
    </location>
</feature>
<evidence type="ECO:0000313" key="8">
    <source>
        <dbReference type="Proteomes" id="UP000677305"/>
    </source>
</evidence>
<protein>
    <recommendedName>
        <fullName evidence="4">Cobyric acid synthase</fullName>
    </recommendedName>
</protein>
<comment type="function">
    <text evidence="4">Catalyzes amidations at positions B, D, E, and G on adenosylcobyrinic A,C-diamide. NH(2) groups are provided by glutamine, and one molecule of ATP is hydrogenolyzed for each amidation.</text>
</comment>
<feature type="active site" evidence="4">
    <location>
        <position position="434"/>
    </location>
</feature>
<dbReference type="InterPro" id="IPR033949">
    <property type="entry name" value="CobQ_GATase1"/>
</dbReference>
<reference evidence="7 8" key="1">
    <citation type="submission" date="2020-07" db="EMBL/GenBank/DDBJ databases">
        <title>Vallitalea guaymasensis genome.</title>
        <authorList>
            <person name="Postec A."/>
        </authorList>
    </citation>
    <scope>NUCLEOTIDE SEQUENCE [LARGE SCALE GENOMIC DNA]</scope>
    <source>
        <strain evidence="7 8">Ra1766G1</strain>
    </source>
</reference>
<comment type="similarity">
    <text evidence="4">Belongs to the CobB/CobQ family. CobQ subfamily.</text>
</comment>
<name>A0A8J8MC30_9FIRM</name>
<dbReference type="PROSITE" id="PS51274">
    <property type="entry name" value="GATASE_COBBQ"/>
    <property type="match status" value="1"/>
</dbReference>
<dbReference type="UniPathway" id="UPA00148"/>
<dbReference type="HAMAP" id="MF_00028">
    <property type="entry name" value="CobQ"/>
    <property type="match status" value="1"/>
</dbReference>
<dbReference type="NCBIfam" id="TIGR00313">
    <property type="entry name" value="cobQ"/>
    <property type="match status" value="1"/>
</dbReference>
<feature type="active site" description="Nucleophile" evidence="4">
    <location>
        <position position="328"/>
    </location>
</feature>
<gene>
    <name evidence="4" type="primary">cobQ</name>
    <name evidence="7" type="ORF">HYG85_14405</name>
</gene>
<dbReference type="Pfam" id="PF07685">
    <property type="entry name" value="GATase_3"/>
    <property type="match status" value="1"/>
</dbReference>
<organism evidence="7 8">
    <name type="scientific">Vallitalea guaymasensis</name>
    <dbReference type="NCBI Taxonomy" id="1185412"/>
    <lineage>
        <taxon>Bacteria</taxon>
        <taxon>Bacillati</taxon>
        <taxon>Bacillota</taxon>
        <taxon>Clostridia</taxon>
        <taxon>Lachnospirales</taxon>
        <taxon>Vallitaleaceae</taxon>
        <taxon>Vallitalea</taxon>
    </lineage>
</organism>
<dbReference type="NCBIfam" id="NF001989">
    <property type="entry name" value="PRK00784.1"/>
    <property type="match status" value="1"/>
</dbReference>
<dbReference type="CDD" id="cd01750">
    <property type="entry name" value="GATase1_CobQ"/>
    <property type="match status" value="1"/>
</dbReference>
<dbReference type="PANTHER" id="PTHR21343:SF1">
    <property type="entry name" value="COBYRIC ACID SYNTHASE"/>
    <property type="match status" value="1"/>
</dbReference>
<dbReference type="GO" id="GO:0009236">
    <property type="term" value="P:cobalamin biosynthetic process"/>
    <property type="evidence" value="ECO:0007669"/>
    <property type="project" value="UniProtKB-UniRule"/>
</dbReference>
<dbReference type="KEGG" id="vgu:HYG85_14405"/>
<dbReference type="CDD" id="cd05389">
    <property type="entry name" value="CobQ_N"/>
    <property type="match status" value="1"/>
</dbReference>